<evidence type="ECO:0000313" key="5">
    <source>
        <dbReference type="EMBL" id="QDG54860.1"/>
    </source>
</evidence>
<dbReference type="InterPro" id="IPR002818">
    <property type="entry name" value="DJ-1/PfpI"/>
</dbReference>
<organism evidence="5 6">
    <name type="scientific">Persicimonas caeni</name>
    <dbReference type="NCBI Taxonomy" id="2292766"/>
    <lineage>
        <taxon>Bacteria</taxon>
        <taxon>Deltaproteobacteria</taxon>
        <taxon>Bradymonadales</taxon>
        <taxon>Bradymonadaceae</taxon>
        <taxon>Persicimonas</taxon>
    </lineage>
</organism>
<gene>
    <name evidence="5" type="ORF">FIV42_08315</name>
</gene>
<dbReference type="InterPro" id="IPR050325">
    <property type="entry name" value="Prot/Nucl_acid_deglycase"/>
</dbReference>
<proteinExistence type="inferred from homology"/>
<sequence>MTNHAELGDTGKKTGYYLSEVSHPYYVFTEAGFTVDFVSPTGGAAPMDPKSEDRSDPINAQFLDDAELMGRLEDTLAPNEVDAEDYVAVYYPGGHGTMWDLAETPELAKTAAAVYESGGVVGAVCHGPVGLVNIELSDGSYLVAGKKVAAFTNEEERAVELEEVVPFLLQDKLEERGAEFVEGEKFKENVVVDERLVTGQNPASAKAAAEAMVEEIQK</sequence>
<dbReference type="InterPro" id="IPR029062">
    <property type="entry name" value="Class_I_gatase-like"/>
</dbReference>
<dbReference type="GO" id="GO:0016740">
    <property type="term" value="F:transferase activity"/>
    <property type="evidence" value="ECO:0007669"/>
    <property type="project" value="UniProtKB-KW"/>
</dbReference>
<dbReference type="CDD" id="cd03141">
    <property type="entry name" value="GATase1_Hsp31_like"/>
    <property type="match status" value="1"/>
</dbReference>
<evidence type="ECO:0000256" key="3">
    <source>
        <dbReference type="ARBA" id="ARBA00038493"/>
    </source>
</evidence>
<dbReference type="AlphaFoldDB" id="A0A4Y6Q334"/>
<dbReference type="PANTHER" id="PTHR48094:SF11">
    <property type="entry name" value="GLUTATHIONE-INDEPENDENT GLYOXALASE HSP31-RELATED"/>
    <property type="match status" value="1"/>
</dbReference>
<dbReference type="EMBL" id="CP041186">
    <property type="protein sequence ID" value="QDG54860.1"/>
    <property type="molecule type" value="Genomic_DNA"/>
</dbReference>
<evidence type="ECO:0000256" key="1">
    <source>
        <dbReference type="ARBA" id="ARBA00023016"/>
    </source>
</evidence>
<keyword evidence="1" id="KW-0346">Stress response</keyword>
<feature type="domain" description="DJ-1/PfpI" evidence="4">
    <location>
        <begin position="18"/>
        <end position="214"/>
    </location>
</feature>
<dbReference type="GO" id="GO:0019172">
    <property type="term" value="F:glyoxalase III activity"/>
    <property type="evidence" value="ECO:0007669"/>
    <property type="project" value="TreeGrafter"/>
</dbReference>
<evidence type="ECO:0000313" key="6">
    <source>
        <dbReference type="Proteomes" id="UP000315995"/>
    </source>
</evidence>
<keyword evidence="6" id="KW-1185">Reference proteome</keyword>
<dbReference type="PANTHER" id="PTHR48094">
    <property type="entry name" value="PROTEIN/NUCLEIC ACID DEGLYCASE DJ-1-RELATED"/>
    <property type="match status" value="1"/>
</dbReference>
<keyword evidence="5" id="KW-0315">Glutamine amidotransferase</keyword>
<dbReference type="Gene3D" id="3.40.50.880">
    <property type="match status" value="1"/>
</dbReference>
<dbReference type="SUPFAM" id="SSF52317">
    <property type="entry name" value="Class I glutamine amidotransferase-like"/>
    <property type="match status" value="1"/>
</dbReference>
<protein>
    <submittedName>
        <fullName evidence="5">Type 1 glutamine amidotransferase domain-containing protein</fullName>
    </submittedName>
</protein>
<dbReference type="GO" id="GO:0005737">
    <property type="term" value="C:cytoplasm"/>
    <property type="evidence" value="ECO:0007669"/>
    <property type="project" value="TreeGrafter"/>
</dbReference>
<evidence type="ECO:0000259" key="4">
    <source>
        <dbReference type="Pfam" id="PF01965"/>
    </source>
</evidence>
<comment type="similarity">
    <text evidence="3">Belongs to the peptidase C56 family. HSP31-like subfamily.</text>
</comment>
<reference evidence="5 6" key="1">
    <citation type="submission" date="2019-06" db="EMBL/GenBank/DDBJ databases">
        <title>Persicimonas caeni gen. nov., sp. nov., a predatory bacterium isolated from solar saltern.</title>
        <authorList>
            <person name="Wang S."/>
        </authorList>
    </citation>
    <scope>NUCLEOTIDE SEQUENCE [LARGE SCALE GENOMIC DNA]</scope>
    <source>
        <strain evidence="5 6">YN101</strain>
    </source>
</reference>
<dbReference type="Proteomes" id="UP000315995">
    <property type="component" value="Chromosome"/>
</dbReference>
<evidence type="ECO:0000256" key="2">
    <source>
        <dbReference type="ARBA" id="ARBA00023239"/>
    </source>
</evidence>
<name>A0A4Y6Q334_PERCE</name>
<dbReference type="Pfam" id="PF01965">
    <property type="entry name" value="DJ-1_PfpI"/>
    <property type="match status" value="1"/>
</dbReference>
<accession>A0A4Y6Q334</accession>
<dbReference type="GO" id="GO:0019243">
    <property type="term" value="P:methylglyoxal catabolic process to D-lactate via S-lactoyl-glutathione"/>
    <property type="evidence" value="ECO:0007669"/>
    <property type="project" value="TreeGrafter"/>
</dbReference>
<dbReference type="OrthoDB" id="9792284at2"/>
<accession>A0A5B8YDL3</accession>
<keyword evidence="5" id="KW-0808">Transferase</keyword>
<keyword evidence="2" id="KW-0456">Lyase</keyword>